<sequence>MKINKKEIKWHVLLWIIVIFEIFPLLFMIATSFKPLNQVFTDTLNIIPTSPTLKNYKYIADNLPILNYIGNTFIIAAVMTIAKTVTSILAAYVFAYKNFNGKNILYSILLLTMFVPLTVTMIPNYIIMSHTGLLNSNIAVVLPQLADALGIFLMRQSMRTVPKSFIEVARLEKVSEIKILSKVILPLIRNSIMSMGIIFFINSWNEYFWPMLILKNKDKFTLPLALQSFISPGGGNDWGVAMAVACLTVLLPMVLYIICQRFIINTFMNSGIKG</sequence>
<evidence type="ECO:0000313" key="9">
    <source>
        <dbReference type="EMBL" id="AGK95728.1"/>
    </source>
</evidence>
<evidence type="ECO:0000256" key="6">
    <source>
        <dbReference type="ARBA" id="ARBA00023136"/>
    </source>
</evidence>
<keyword evidence="4 7" id="KW-0812">Transmembrane</keyword>
<dbReference type="PATRIC" id="fig|86416.3.peg.674"/>
<name>R4JZJ2_CLOPA</name>
<dbReference type="InterPro" id="IPR035906">
    <property type="entry name" value="MetI-like_sf"/>
</dbReference>
<evidence type="ECO:0000256" key="7">
    <source>
        <dbReference type="RuleBase" id="RU363032"/>
    </source>
</evidence>
<feature type="transmembrane region" description="Helical" evidence="7">
    <location>
        <begin position="179"/>
        <end position="201"/>
    </location>
</feature>
<dbReference type="Proteomes" id="UP000013523">
    <property type="component" value="Chromosome"/>
</dbReference>
<evidence type="ECO:0000256" key="3">
    <source>
        <dbReference type="ARBA" id="ARBA00022475"/>
    </source>
</evidence>
<dbReference type="PROSITE" id="PS50928">
    <property type="entry name" value="ABC_TM1"/>
    <property type="match status" value="1"/>
</dbReference>
<dbReference type="SUPFAM" id="SSF161098">
    <property type="entry name" value="MetI-like"/>
    <property type="match status" value="1"/>
</dbReference>
<dbReference type="InterPro" id="IPR000515">
    <property type="entry name" value="MetI-like"/>
</dbReference>
<feature type="transmembrane region" description="Helical" evidence="7">
    <location>
        <begin position="73"/>
        <end position="95"/>
    </location>
</feature>
<feature type="transmembrane region" description="Helical" evidence="7">
    <location>
        <begin position="238"/>
        <end position="259"/>
    </location>
</feature>
<reference evidence="9 10" key="1">
    <citation type="submission" date="2012-01" db="EMBL/GenBank/DDBJ databases">
        <title>Complete sequence of chromosome of Clostridium pasteurianum BC1.</title>
        <authorList>
            <consortium name="US DOE Joint Genome Institute"/>
            <person name="Lucas S."/>
            <person name="Han J."/>
            <person name="Lapidus A."/>
            <person name="Cheng J.-F."/>
            <person name="Goodwin L."/>
            <person name="Pitluck S."/>
            <person name="Peters L."/>
            <person name="Mikhailova N."/>
            <person name="Teshima H."/>
            <person name="Detter J.C."/>
            <person name="Han C."/>
            <person name="Tapia R."/>
            <person name="Land M."/>
            <person name="Hauser L."/>
            <person name="Kyrpides N."/>
            <person name="Ivanova N."/>
            <person name="Pagani I."/>
            <person name="Dunn J."/>
            <person name="Taghavi S."/>
            <person name="Francis A."/>
            <person name="van der Lelie D."/>
            <person name="Woyke T."/>
        </authorList>
    </citation>
    <scope>NUCLEOTIDE SEQUENCE [LARGE SCALE GENOMIC DNA]</scope>
    <source>
        <strain evidence="9 10">BC1</strain>
    </source>
</reference>
<evidence type="ECO:0000256" key="5">
    <source>
        <dbReference type="ARBA" id="ARBA00022989"/>
    </source>
</evidence>
<keyword evidence="2 7" id="KW-0813">Transport</keyword>
<dbReference type="HOGENOM" id="CLU_016047_1_1_9"/>
<dbReference type="STRING" id="86416.Clopa_0686"/>
<evidence type="ECO:0000313" key="10">
    <source>
        <dbReference type="Proteomes" id="UP000013523"/>
    </source>
</evidence>
<proteinExistence type="inferred from homology"/>
<feature type="domain" description="ABC transmembrane type-1" evidence="8">
    <location>
        <begin position="69"/>
        <end position="259"/>
    </location>
</feature>
<keyword evidence="9" id="KW-0762">Sugar transport</keyword>
<feature type="transmembrane region" description="Helical" evidence="7">
    <location>
        <begin position="104"/>
        <end position="127"/>
    </location>
</feature>
<accession>R4JZJ2</accession>
<dbReference type="KEGG" id="cpas:Clopa_0686"/>
<dbReference type="eggNOG" id="COG0395">
    <property type="taxonomic scope" value="Bacteria"/>
</dbReference>
<organism evidence="9 10">
    <name type="scientific">Clostridium pasteurianum BC1</name>
    <dbReference type="NCBI Taxonomy" id="86416"/>
    <lineage>
        <taxon>Bacteria</taxon>
        <taxon>Bacillati</taxon>
        <taxon>Bacillota</taxon>
        <taxon>Clostridia</taxon>
        <taxon>Eubacteriales</taxon>
        <taxon>Clostridiaceae</taxon>
        <taxon>Clostridium</taxon>
    </lineage>
</organism>
<dbReference type="RefSeq" id="WP_015614054.1">
    <property type="nucleotide sequence ID" value="NC_021182.1"/>
</dbReference>
<dbReference type="Pfam" id="PF00528">
    <property type="entry name" value="BPD_transp_1"/>
    <property type="match status" value="1"/>
</dbReference>
<comment type="similarity">
    <text evidence="7">Belongs to the binding-protein-dependent transport system permease family.</text>
</comment>
<feature type="transmembrane region" description="Helical" evidence="7">
    <location>
        <begin position="12"/>
        <end position="33"/>
    </location>
</feature>
<feature type="transmembrane region" description="Helical" evidence="7">
    <location>
        <begin position="133"/>
        <end position="154"/>
    </location>
</feature>
<dbReference type="GO" id="GO:0005886">
    <property type="term" value="C:plasma membrane"/>
    <property type="evidence" value="ECO:0007669"/>
    <property type="project" value="UniProtKB-SubCell"/>
</dbReference>
<keyword evidence="10" id="KW-1185">Reference proteome</keyword>
<dbReference type="GO" id="GO:0055085">
    <property type="term" value="P:transmembrane transport"/>
    <property type="evidence" value="ECO:0007669"/>
    <property type="project" value="InterPro"/>
</dbReference>
<dbReference type="AlphaFoldDB" id="R4JZJ2"/>
<keyword evidence="6 7" id="KW-0472">Membrane</keyword>
<evidence type="ECO:0000256" key="2">
    <source>
        <dbReference type="ARBA" id="ARBA00022448"/>
    </source>
</evidence>
<comment type="subcellular location">
    <subcellularLocation>
        <location evidence="1 7">Cell membrane</location>
        <topology evidence="1 7">Multi-pass membrane protein</topology>
    </subcellularLocation>
</comment>
<evidence type="ECO:0000259" key="8">
    <source>
        <dbReference type="PROSITE" id="PS50928"/>
    </source>
</evidence>
<dbReference type="PANTHER" id="PTHR43744">
    <property type="entry name" value="ABC TRANSPORTER PERMEASE PROTEIN MG189-RELATED-RELATED"/>
    <property type="match status" value="1"/>
</dbReference>
<evidence type="ECO:0000256" key="4">
    <source>
        <dbReference type="ARBA" id="ARBA00022692"/>
    </source>
</evidence>
<keyword evidence="5 7" id="KW-1133">Transmembrane helix</keyword>
<dbReference type="EMBL" id="CP003261">
    <property type="protein sequence ID" value="AGK95728.1"/>
    <property type="molecule type" value="Genomic_DNA"/>
</dbReference>
<dbReference type="CDD" id="cd06261">
    <property type="entry name" value="TM_PBP2"/>
    <property type="match status" value="1"/>
</dbReference>
<protein>
    <submittedName>
        <fullName evidence="9">ABC-type sugar transport system, permease component</fullName>
    </submittedName>
</protein>
<dbReference type="Gene3D" id="1.10.3720.10">
    <property type="entry name" value="MetI-like"/>
    <property type="match status" value="1"/>
</dbReference>
<gene>
    <name evidence="9" type="ORF">Clopa_0686</name>
</gene>
<dbReference type="PANTHER" id="PTHR43744:SF8">
    <property type="entry name" value="SN-GLYCEROL-3-PHOSPHATE TRANSPORT SYSTEM PERMEASE PROTEIN UGPE"/>
    <property type="match status" value="1"/>
</dbReference>
<keyword evidence="3" id="KW-1003">Cell membrane</keyword>
<dbReference type="OrthoDB" id="9787837at2"/>
<evidence type="ECO:0000256" key="1">
    <source>
        <dbReference type="ARBA" id="ARBA00004651"/>
    </source>
</evidence>